<sequence>MFEEDEAPLRQKRGESVLFTLESASNRANRMKTRSLHTYAYDVSDIDGTRPGPLYKRNRPPIDYDSIEGTHPKRLIGNRQVPRNSMLDVTDIEGTKPRVRAFRTDRHIDPLQPVYELPPVDDRPITPPKFVRDGFDVADIEGTKTRAIIHLDRPPRDTQLNVKDIATQAFVEKKKKSIKDPINCDDINQKRTYHRNPTNPLEPVYTISPTKLQNTIPCFEPTIQERSFGGTERIGEIAKSKPKRLHRPPDYDGQSTIPDFTLMTEDIEGATQQMHLQKLKREPRPIMDVSDIAGTSSTTGKRRTLRTTDPNTRDYSSALIDAESRQAVMESEMVKTRAMNDECGKKLMATATREAVNPILWKPNEYKAPPKNSVHKITRGYEGGAAYADQMKTGRLLPHSADEYRKLHTTHLRLHDDPAHPFTKTGPVQQAQEEMVFDGSRPTSEQQRPPSEQRRQTPQPRSPTGQYPEYIEGQSEGPRVKTPVQTREFRGNDTTARQTDMAAGGSGRIPREMPVAPVMQSKAQKEELRRRAAVERMQNSTSHGMKRSDVTSAQPIPQAQQMASQRMSASSYGHSSQGRQRQSGQSRRDREQLLEDLRTLKSLH</sequence>
<protein>
    <submittedName>
        <fullName evidence="2">Uncharacterized protein</fullName>
    </submittedName>
</protein>
<evidence type="ECO:0000256" key="1">
    <source>
        <dbReference type="SAM" id="MobiDB-lite"/>
    </source>
</evidence>
<gene>
    <name evidence="2" type="ORF">BLNAU_13186</name>
</gene>
<feature type="compositionally biased region" description="Low complexity" evidence="1">
    <location>
        <begin position="445"/>
        <end position="464"/>
    </location>
</feature>
<comment type="caution">
    <text evidence="2">The sequence shown here is derived from an EMBL/GenBank/DDBJ whole genome shotgun (WGS) entry which is preliminary data.</text>
</comment>
<evidence type="ECO:0000313" key="3">
    <source>
        <dbReference type="Proteomes" id="UP001281761"/>
    </source>
</evidence>
<accession>A0ABQ9XH81</accession>
<dbReference type="PANTHER" id="PTHR38130">
    <property type="entry name" value="EF-HAND DOMAIN-CONTAINING PROTEIN"/>
    <property type="match status" value="1"/>
</dbReference>
<feature type="region of interest" description="Disordered" evidence="1">
    <location>
        <begin position="290"/>
        <end position="313"/>
    </location>
</feature>
<feature type="compositionally biased region" description="Low complexity" evidence="1">
    <location>
        <begin position="558"/>
        <end position="585"/>
    </location>
</feature>
<reference evidence="2 3" key="1">
    <citation type="journal article" date="2022" name="bioRxiv">
        <title>Genomics of Preaxostyla Flagellates Illuminates Evolutionary Transitions and the Path Towards Mitochondrial Loss.</title>
        <authorList>
            <person name="Novak L.V.F."/>
            <person name="Treitli S.C."/>
            <person name="Pyrih J."/>
            <person name="Halakuc P."/>
            <person name="Pipaliya S.V."/>
            <person name="Vacek V."/>
            <person name="Brzon O."/>
            <person name="Soukal P."/>
            <person name="Eme L."/>
            <person name="Dacks J.B."/>
            <person name="Karnkowska A."/>
            <person name="Elias M."/>
            <person name="Hampl V."/>
        </authorList>
    </citation>
    <scope>NUCLEOTIDE SEQUENCE [LARGE SCALE GENOMIC DNA]</scope>
    <source>
        <strain evidence="2">NAU3</strain>
        <tissue evidence="2">Gut</tissue>
    </source>
</reference>
<dbReference type="PANTHER" id="PTHR38130:SF1">
    <property type="entry name" value="EF-HAND DOMAIN-CONTAINING PROTEIN"/>
    <property type="match status" value="1"/>
</dbReference>
<proteinExistence type="predicted"/>
<feature type="region of interest" description="Disordered" evidence="1">
    <location>
        <begin position="437"/>
        <end position="604"/>
    </location>
</feature>
<keyword evidence="3" id="KW-1185">Reference proteome</keyword>
<evidence type="ECO:0000313" key="2">
    <source>
        <dbReference type="EMBL" id="KAK2951818.1"/>
    </source>
</evidence>
<organism evidence="2 3">
    <name type="scientific">Blattamonas nauphoetae</name>
    <dbReference type="NCBI Taxonomy" id="2049346"/>
    <lineage>
        <taxon>Eukaryota</taxon>
        <taxon>Metamonada</taxon>
        <taxon>Preaxostyla</taxon>
        <taxon>Oxymonadida</taxon>
        <taxon>Blattamonas</taxon>
    </lineage>
</organism>
<feature type="compositionally biased region" description="Basic and acidic residues" evidence="1">
    <location>
        <begin position="586"/>
        <end position="604"/>
    </location>
</feature>
<dbReference type="EMBL" id="JARBJD010000112">
    <property type="protein sequence ID" value="KAK2951818.1"/>
    <property type="molecule type" value="Genomic_DNA"/>
</dbReference>
<name>A0ABQ9XH81_9EUKA</name>
<dbReference type="Proteomes" id="UP001281761">
    <property type="component" value="Unassembled WGS sequence"/>
</dbReference>
<feature type="compositionally biased region" description="Basic and acidic residues" evidence="1">
    <location>
        <begin position="523"/>
        <end position="534"/>
    </location>
</feature>